<feature type="region of interest" description="Disordered" evidence="1">
    <location>
        <begin position="32"/>
        <end position="113"/>
    </location>
</feature>
<dbReference type="Proteomes" id="UP000298652">
    <property type="component" value="Chromosome 3"/>
</dbReference>
<sequence>MRLSGTRVWTEDGANVWIEEDNSLSLAARKTHVRLSRSQRGGRGTGQRGRGSGLAARTEDGAWTEEGGRGAGWRREDGAPDGGGRTRLADDDVRRRGWRRKTTARTERRRQRG</sequence>
<keyword evidence="3" id="KW-1185">Reference proteome</keyword>
<gene>
    <name evidence="2" type="ORF">SEVIR_3G356132v2</name>
</gene>
<accession>A0A4V6DA95</accession>
<feature type="compositionally biased region" description="Basic residues" evidence="1">
    <location>
        <begin position="96"/>
        <end position="113"/>
    </location>
</feature>
<name>A0A4V6DA95_SETVI</name>
<dbReference type="EMBL" id="CM016554">
    <property type="protein sequence ID" value="TKW28856.1"/>
    <property type="molecule type" value="Genomic_DNA"/>
</dbReference>
<reference evidence="2" key="1">
    <citation type="submission" date="2019-03" db="EMBL/GenBank/DDBJ databases">
        <title>WGS assembly of Setaria viridis.</title>
        <authorList>
            <person name="Huang P."/>
            <person name="Jenkins J."/>
            <person name="Grimwood J."/>
            <person name="Barry K."/>
            <person name="Healey A."/>
            <person name="Mamidi S."/>
            <person name="Sreedasyam A."/>
            <person name="Shu S."/>
            <person name="Feldman M."/>
            <person name="Wu J."/>
            <person name="Yu Y."/>
            <person name="Chen C."/>
            <person name="Johnson J."/>
            <person name="Rokhsar D."/>
            <person name="Baxter I."/>
            <person name="Schmutz J."/>
            <person name="Brutnell T."/>
            <person name="Kellogg E."/>
        </authorList>
    </citation>
    <scope>NUCLEOTIDE SEQUENCE [LARGE SCALE GENOMIC DNA]</scope>
</reference>
<evidence type="ECO:0000313" key="2">
    <source>
        <dbReference type="EMBL" id="TKW28856.1"/>
    </source>
</evidence>
<protein>
    <submittedName>
        <fullName evidence="2">Uncharacterized protein</fullName>
    </submittedName>
</protein>
<proteinExistence type="predicted"/>
<dbReference type="AlphaFoldDB" id="A0A4V6DA95"/>
<feature type="compositionally biased region" description="Gly residues" evidence="1">
    <location>
        <begin position="41"/>
        <end position="52"/>
    </location>
</feature>
<organism evidence="2 3">
    <name type="scientific">Setaria viridis</name>
    <name type="common">Green bristlegrass</name>
    <name type="synonym">Setaria italica subsp. viridis</name>
    <dbReference type="NCBI Taxonomy" id="4556"/>
    <lineage>
        <taxon>Eukaryota</taxon>
        <taxon>Viridiplantae</taxon>
        <taxon>Streptophyta</taxon>
        <taxon>Embryophyta</taxon>
        <taxon>Tracheophyta</taxon>
        <taxon>Spermatophyta</taxon>
        <taxon>Magnoliopsida</taxon>
        <taxon>Liliopsida</taxon>
        <taxon>Poales</taxon>
        <taxon>Poaceae</taxon>
        <taxon>PACMAD clade</taxon>
        <taxon>Panicoideae</taxon>
        <taxon>Panicodae</taxon>
        <taxon>Paniceae</taxon>
        <taxon>Cenchrinae</taxon>
        <taxon>Setaria</taxon>
    </lineage>
</organism>
<evidence type="ECO:0000313" key="3">
    <source>
        <dbReference type="Proteomes" id="UP000298652"/>
    </source>
</evidence>
<evidence type="ECO:0000256" key="1">
    <source>
        <dbReference type="SAM" id="MobiDB-lite"/>
    </source>
</evidence>
<dbReference type="Gramene" id="TKW28856">
    <property type="protein sequence ID" value="TKW28856"/>
    <property type="gene ID" value="SEVIR_3G356132v2"/>
</dbReference>